<evidence type="ECO:0000259" key="8">
    <source>
        <dbReference type="Pfam" id="PF17768"/>
    </source>
</evidence>
<dbReference type="PANTHER" id="PTHR30255:SF2">
    <property type="entry name" value="SINGLE-STRANDED-DNA-SPECIFIC EXONUCLEASE RECJ"/>
    <property type="match status" value="1"/>
</dbReference>
<comment type="caution">
    <text evidence="9">The sequence shown here is derived from an EMBL/GenBank/DDBJ whole genome shotgun (WGS) entry which is preliminary data.</text>
</comment>
<evidence type="ECO:0000256" key="2">
    <source>
        <dbReference type="ARBA" id="ARBA00019841"/>
    </source>
</evidence>
<dbReference type="InterPro" id="IPR001667">
    <property type="entry name" value="DDH_dom"/>
</dbReference>
<keyword evidence="3" id="KW-0540">Nuclease</keyword>
<dbReference type="Pfam" id="PF01368">
    <property type="entry name" value="DHH"/>
    <property type="match status" value="1"/>
</dbReference>
<dbReference type="GO" id="GO:0003676">
    <property type="term" value="F:nucleic acid binding"/>
    <property type="evidence" value="ECO:0007669"/>
    <property type="project" value="InterPro"/>
</dbReference>
<evidence type="ECO:0000256" key="4">
    <source>
        <dbReference type="ARBA" id="ARBA00022801"/>
    </source>
</evidence>
<feature type="domain" description="DHHA1" evidence="7">
    <location>
        <begin position="345"/>
        <end position="433"/>
    </location>
</feature>
<dbReference type="InterPro" id="IPR051673">
    <property type="entry name" value="SSDNA_exonuclease_RecJ"/>
</dbReference>
<evidence type="ECO:0000259" key="6">
    <source>
        <dbReference type="Pfam" id="PF01368"/>
    </source>
</evidence>
<dbReference type="NCBIfam" id="TIGR00644">
    <property type="entry name" value="recJ"/>
    <property type="match status" value="1"/>
</dbReference>
<dbReference type="InterPro" id="IPR041122">
    <property type="entry name" value="RecJ_OB"/>
</dbReference>
<dbReference type="AlphaFoldDB" id="A0A955RQ76"/>
<dbReference type="PANTHER" id="PTHR30255">
    <property type="entry name" value="SINGLE-STRANDED-DNA-SPECIFIC EXONUCLEASE RECJ"/>
    <property type="match status" value="1"/>
</dbReference>
<keyword evidence="4" id="KW-0378">Hydrolase</keyword>
<dbReference type="Pfam" id="PF02272">
    <property type="entry name" value="DHHA1"/>
    <property type="match status" value="1"/>
</dbReference>
<dbReference type="GO" id="GO:0008409">
    <property type="term" value="F:5'-3' exonuclease activity"/>
    <property type="evidence" value="ECO:0007669"/>
    <property type="project" value="InterPro"/>
</dbReference>
<feature type="domain" description="RecJ OB" evidence="8">
    <location>
        <begin position="451"/>
        <end position="555"/>
    </location>
</feature>
<dbReference type="Gene3D" id="3.10.310.30">
    <property type="match status" value="1"/>
</dbReference>
<evidence type="ECO:0000259" key="7">
    <source>
        <dbReference type="Pfam" id="PF02272"/>
    </source>
</evidence>
<dbReference type="InterPro" id="IPR004610">
    <property type="entry name" value="RecJ"/>
</dbReference>
<proteinExistence type="inferred from homology"/>
<organism evidence="9 10">
    <name type="scientific">candidate division WWE3 bacterium</name>
    <dbReference type="NCBI Taxonomy" id="2053526"/>
    <lineage>
        <taxon>Bacteria</taxon>
        <taxon>Katanobacteria</taxon>
    </lineage>
</organism>
<evidence type="ECO:0000256" key="1">
    <source>
        <dbReference type="ARBA" id="ARBA00005915"/>
    </source>
</evidence>
<sequence length="566" mass="62905">MSKSVAWELKSAIIPKTSEDLKKILLENRNINQEHDEALFFETSVEKIMPEIKKLFDEDAVSEIIAIIKNAINNNVPIVIHGDYDVDGISATATLWETIYHDLHYKNVMPFIPHRAHHGYGVSQESLDDILSQTKQKNAVVITVDCGITSREAIEYGKGHGLSFIVTDHHSIQEGKVPESVPKMHTYSLCGAGIAWALSVMLREEFNPQASIFQGIDLVALATLADIQPVVGLNRVLIKEGLRQLSQTKREGFRQLYQIAGIEDKEIGTYEVGWVIAPRLNAMGRLENAMESLRLVCTLDPDRARSIAQKMHETNEERQLLTQQSIEEAITLIEKEKWQDDLFLVVNSEHWHEGILGLIAGKLAERYHVPVIALGKGESVYKGSARSISGFNVVDAIKAHENLVEEAGGHEMAAGLSISEENIAQFRLMLREYAAVQFNHERPPKIYIAETELPSSLFTFETADMIESMAPYGVGNPKPLFISHQLIVTNNKVIGAKSNHLKLQLQTNDGGSVEAIGFGLGGWSEKLKLGQSVSVLYSLEINEFRGNRTIQLNLKAIDSGTATGRE</sequence>
<evidence type="ECO:0000313" key="9">
    <source>
        <dbReference type="EMBL" id="MCA9390087.1"/>
    </source>
</evidence>
<accession>A0A955RQ76</accession>
<dbReference type="InterPro" id="IPR038763">
    <property type="entry name" value="DHH_sf"/>
</dbReference>
<feature type="domain" description="DDH" evidence="6">
    <location>
        <begin position="78"/>
        <end position="223"/>
    </location>
</feature>
<evidence type="ECO:0000256" key="3">
    <source>
        <dbReference type="ARBA" id="ARBA00022722"/>
    </source>
</evidence>
<evidence type="ECO:0000256" key="5">
    <source>
        <dbReference type="ARBA" id="ARBA00022839"/>
    </source>
</evidence>
<dbReference type="Gene3D" id="3.90.1640.30">
    <property type="match status" value="1"/>
</dbReference>
<reference evidence="9" key="2">
    <citation type="journal article" date="2021" name="Microbiome">
        <title>Successional dynamics and alternative stable states in a saline activated sludge microbial community over 9 years.</title>
        <authorList>
            <person name="Wang Y."/>
            <person name="Ye J."/>
            <person name="Ju F."/>
            <person name="Liu L."/>
            <person name="Boyd J.A."/>
            <person name="Deng Y."/>
            <person name="Parks D.H."/>
            <person name="Jiang X."/>
            <person name="Yin X."/>
            <person name="Woodcroft B.J."/>
            <person name="Tyson G.W."/>
            <person name="Hugenholtz P."/>
            <person name="Polz M.F."/>
            <person name="Zhang T."/>
        </authorList>
    </citation>
    <scope>NUCLEOTIDE SEQUENCE</scope>
    <source>
        <strain evidence="9">HKST-UBA01</strain>
    </source>
</reference>
<dbReference type="Pfam" id="PF17768">
    <property type="entry name" value="RecJ_OB"/>
    <property type="match status" value="1"/>
</dbReference>
<dbReference type="InterPro" id="IPR003156">
    <property type="entry name" value="DHHA1_dom"/>
</dbReference>
<gene>
    <name evidence="9" type="primary">recJ</name>
    <name evidence="9" type="ORF">KC571_01675</name>
</gene>
<dbReference type="EMBL" id="JAGQKX010000029">
    <property type="protein sequence ID" value="MCA9390087.1"/>
    <property type="molecule type" value="Genomic_DNA"/>
</dbReference>
<dbReference type="GO" id="GO:0006310">
    <property type="term" value="P:DNA recombination"/>
    <property type="evidence" value="ECO:0007669"/>
    <property type="project" value="InterPro"/>
</dbReference>
<dbReference type="GO" id="GO:0006281">
    <property type="term" value="P:DNA repair"/>
    <property type="evidence" value="ECO:0007669"/>
    <property type="project" value="InterPro"/>
</dbReference>
<protein>
    <recommendedName>
        <fullName evidence="2">Single-stranded-DNA-specific exonuclease RecJ</fullName>
    </recommendedName>
</protein>
<reference evidence="9" key="1">
    <citation type="submission" date="2020-04" db="EMBL/GenBank/DDBJ databases">
        <authorList>
            <person name="Zhang T."/>
        </authorList>
    </citation>
    <scope>NUCLEOTIDE SEQUENCE</scope>
    <source>
        <strain evidence="9">HKST-UBA01</strain>
    </source>
</reference>
<dbReference type="SUPFAM" id="SSF64182">
    <property type="entry name" value="DHH phosphoesterases"/>
    <property type="match status" value="1"/>
</dbReference>
<name>A0A955RQ76_UNCKA</name>
<evidence type="ECO:0000313" key="10">
    <source>
        <dbReference type="Proteomes" id="UP000701698"/>
    </source>
</evidence>
<dbReference type="Proteomes" id="UP000701698">
    <property type="component" value="Unassembled WGS sequence"/>
</dbReference>
<keyword evidence="5 9" id="KW-0269">Exonuclease</keyword>
<comment type="similarity">
    <text evidence="1">Belongs to the RecJ family.</text>
</comment>